<reference evidence="2" key="1">
    <citation type="submission" date="2016-10" db="EMBL/GenBank/DDBJ databases">
        <title>Sequence of Gallionella enrichment culture.</title>
        <authorList>
            <person name="Poehlein A."/>
            <person name="Muehling M."/>
            <person name="Daniel R."/>
        </authorList>
    </citation>
    <scope>NUCLEOTIDE SEQUENCE</scope>
</reference>
<gene>
    <name evidence="2" type="ORF">GALL_473740</name>
</gene>
<protein>
    <submittedName>
        <fullName evidence="2">Uncharacterized protein</fullName>
    </submittedName>
</protein>
<dbReference type="AlphaFoldDB" id="A0A1J5PHC7"/>
<name>A0A1J5PHC7_9ZZZZ</name>
<comment type="caution">
    <text evidence="2">The sequence shown here is derived from an EMBL/GenBank/DDBJ whole genome shotgun (WGS) entry which is preliminary data.</text>
</comment>
<organism evidence="2">
    <name type="scientific">mine drainage metagenome</name>
    <dbReference type="NCBI Taxonomy" id="410659"/>
    <lineage>
        <taxon>unclassified sequences</taxon>
        <taxon>metagenomes</taxon>
        <taxon>ecological metagenomes</taxon>
    </lineage>
</organism>
<evidence type="ECO:0000256" key="1">
    <source>
        <dbReference type="SAM" id="MobiDB-lite"/>
    </source>
</evidence>
<evidence type="ECO:0000313" key="2">
    <source>
        <dbReference type="EMBL" id="OIQ71009.1"/>
    </source>
</evidence>
<dbReference type="EMBL" id="MLJW01003918">
    <property type="protein sequence ID" value="OIQ71009.1"/>
    <property type="molecule type" value="Genomic_DNA"/>
</dbReference>
<feature type="region of interest" description="Disordered" evidence="1">
    <location>
        <begin position="27"/>
        <end position="73"/>
    </location>
</feature>
<sequence>MPTNDKMVIGLDRVSKAVVAHARSTGIRNAPSARPTVGACRQVRHPSQSRNTPPPSASAGRAVCSDCATPCTP</sequence>
<accession>A0A1J5PHC7</accession>
<proteinExistence type="predicted"/>